<dbReference type="Gene3D" id="2.120.10.30">
    <property type="entry name" value="TolB, C-terminal domain"/>
    <property type="match status" value="1"/>
</dbReference>
<evidence type="ECO:0000256" key="2">
    <source>
        <dbReference type="ARBA" id="ARBA00022801"/>
    </source>
</evidence>
<protein>
    <submittedName>
        <fullName evidence="5">SMP-30/gluconolactonase/LRE family protein</fullName>
    </submittedName>
</protein>
<keyword evidence="3" id="KW-0732">Signal</keyword>
<gene>
    <name evidence="5" type="ORF">ACFP50_30650</name>
</gene>
<dbReference type="Proteomes" id="UP001596242">
    <property type="component" value="Unassembled WGS sequence"/>
</dbReference>
<dbReference type="InterPro" id="IPR051262">
    <property type="entry name" value="SMP-30/CGR1_Lactonase"/>
</dbReference>
<evidence type="ECO:0000313" key="5">
    <source>
        <dbReference type="EMBL" id="MFC6059611.1"/>
    </source>
</evidence>
<evidence type="ECO:0000256" key="3">
    <source>
        <dbReference type="SAM" id="SignalP"/>
    </source>
</evidence>
<dbReference type="InterPro" id="IPR013658">
    <property type="entry name" value="SGL"/>
</dbReference>
<accession>A0ABW1M7E4</accession>
<sequence length="346" mass="36125">MRRLPLRSLAVLVTIGSLALTGCGTESSGAGERTAGAPGAGRTIRAQQVMQLTEVHEQTGMTLLEGPTFGADGGLFVVDVTAPEGEPKVMRVDVRKKTKRAVHTDGRGAYTSAQFSPYDGRLYLTDFAHGEIVSLNPDAPDTDGGDLRTFFSGKVDGAPMNPDDIAFDEDGNLYVSDSRGLTEGKALGRVVRIGRDGGEATVLADGLAATNGVSFDAEYRGLWFSELTENRISYLPVGGKGGVTARHTAIRVDGGIAQTDSIAVDADGNLYQALHGRPAMVVYDRHGERLATVEVPARAAAGLESATNVAITPGGTKAYMTVSGPAGGYLYTFDALAKGTRQSNGG</sequence>
<dbReference type="PANTHER" id="PTHR47572">
    <property type="entry name" value="LIPOPROTEIN-RELATED"/>
    <property type="match status" value="1"/>
</dbReference>
<keyword evidence="2" id="KW-0378">Hydrolase</keyword>
<dbReference type="PROSITE" id="PS51257">
    <property type="entry name" value="PROKAR_LIPOPROTEIN"/>
    <property type="match status" value="1"/>
</dbReference>
<evidence type="ECO:0000259" key="4">
    <source>
        <dbReference type="Pfam" id="PF08450"/>
    </source>
</evidence>
<dbReference type="PANTHER" id="PTHR47572:SF4">
    <property type="entry name" value="LACTONASE DRP35"/>
    <property type="match status" value="1"/>
</dbReference>
<keyword evidence="6" id="KW-1185">Reference proteome</keyword>
<feature type="signal peptide" evidence="3">
    <location>
        <begin position="1"/>
        <end position="19"/>
    </location>
</feature>
<dbReference type="SUPFAM" id="SSF63829">
    <property type="entry name" value="Calcium-dependent phosphotriesterase"/>
    <property type="match status" value="1"/>
</dbReference>
<evidence type="ECO:0000313" key="6">
    <source>
        <dbReference type="Proteomes" id="UP001596242"/>
    </source>
</evidence>
<comment type="similarity">
    <text evidence="1">Belongs to the SMP-30/CGR1 family.</text>
</comment>
<evidence type="ECO:0000256" key="1">
    <source>
        <dbReference type="ARBA" id="ARBA00008853"/>
    </source>
</evidence>
<dbReference type="Pfam" id="PF08450">
    <property type="entry name" value="SGL"/>
    <property type="match status" value="1"/>
</dbReference>
<dbReference type="RefSeq" id="WP_386404181.1">
    <property type="nucleotide sequence ID" value="NZ_JBHSPT010000088.1"/>
</dbReference>
<proteinExistence type="inferred from homology"/>
<dbReference type="EMBL" id="JBHSPT010000088">
    <property type="protein sequence ID" value="MFC6059611.1"/>
    <property type="molecule type" value="Genomic_DNA"/>
</dbReference>
<comment type="caution">
    <text evidence="5">The sequence shown here is derived from an EMBL/GenBank/DDBJ whole genome shotgun (WGS) entry which is preliminary data.</text>
</comment>
<feature type="domain" description="SMP-30/Gluconolactonase/LRE-like region" evidence="4">
    <location>
        <begin position="65"/>
        <end position="300"/>
    </location>
</feature>
<dbReference type="InterPro" id="IPR011042">
    <property type="entry name" value="6-blade_b-propeller_TolB-like"/>
</dbReference>
<organism evidence="5 6">
    <name type="scientific">Streptomyces pratens</name>
    <dbReference type="NCBI Taxonomy" id="887456"/>
    <lineage>
        <taxon>Bacteria</taxon>
        <taxon>Bacillati</taxon>
        <taxon>Actinomycetota</taxon>
        <taxon>Actinomycetes</taxon>
        <taxon>Kitasatosporales</taxon>
        <taxon>Streptomycetaceae</taxon>
        <taxon>Streptomyces</taxon>
    </lineage>
</organism>
<reference evidence="6" key="1">
    <citation type="journal article" date="2019" name="Int. J. Syst. Evol. Microbiol.">
        <title>The Global Catalogue of Microorganisms (GCM) 10K type strain sequencing project: providing services to taxonomists for standard genome sequencing and annotation.</title>
        <authorList>
            <consortium name="The Broad Institute Genomics Platform"/>
            <consortium name="The Broad Institute Genome Sequencing Center for Infectious Disease"/>
            <person name="Wu L."/>
            <person name="Ma J."/>
        </authorList>
    </citation>
    <scope>NUCLEOTIDE SEQUENCE [LARGE SCALE GENOMIC DNA]</scope>
    <source>
        <strain evidence="6">JCM 12763</strain>
    </source>
</reference>
<name>A0ABW1M7E4_9ACTN</name>
<feature type="chain" id="PRO_5046360682" evidence="3">
    <location>
        <begin position="20"/>
        <end position="346"/>
    </location>
</feature>